<keyword evidence="7" id="KW-0808">Transferase</keyword>
<evidence type="ECO:0000256" key="5">
    <source>
        <dbReference type="ARBA" id="ARBA00022576"/>
    </source>
</evidence>
<dbReference type="InterPro" id="IPR015421">
    <property type="entry name" value="PyrdxlP-dep_Trfase_major"/>
</dbReference>
<dbReference type="EMBL" id="JAEUBG010003197">
    <property type="protein sequence ID" value="KAH3683248.1"/>
    <property type="molecule type" value="Genomic_DNA"/>
</dbReference>
<protein>
    <recommendedName>
        <fullName evidence="4">histidinol-phosphate transaminase</fullName>
        <ecNumber evidence="4">2.6.1.9</ecNumber>
    </recommendedName>
    <alternativeName>
        <fullName evidence="10">Imidazole acetol-phosphate transaminase</fullName>
    </alternativeName>
</protein>
<reference evidence="14" key="1">
    <citation type="journal article" date="2021" name="Open Biol.">
        <title>Shared evolutionary footprints suggest mitochondrial oxidative damage underlies multiple complex I losses in fungi.</title>
        <authorList>
            <person name="Schikora-Tamarit M.A."/>
            <person name="Marcet-Houben M."/>
            <person name="Nosek J."/>
            <person name="Gabaldon T."/>
        </authorList>
    </citation>
    <scope>NUCLEOTIDE SEQUENCE</scope>
    <source>
        <strain evidence="14">CBS2887</strain>
    </source>
</reference>
<evidence type="ECO:0000256" key="12">
    <source>
        <dbReference type="RuleBase" id="RU003693"/>
    </source>
</evidence>
<dbReference type="InterPro" id="IPR015422">
    <property type="entry name" value="PyrdxlP-dep_Trfase_small"/>
</dbReference>
<evidence type="ECO:0000256" key="10">
    <source>
        <dbReference type="ARBA" id="ARBA00030262"/>
    </source>
</evidence>
<keyword evidence="6" id="KW-0028">Amino-acid biosynthesis</keyword>
<organism evidence="14 15">
    <name type="scientific">Wickerhamomyces pijperi</name>
    <name type="common">Yeast</name>
    <name type="synonym">Pichia pijperi</name>
    <dbReference type="NCBI Taxonomy" id="599730"/>
    <lineage>
        <taxon>Eukaryota</taxon>
        <taxon>Fungi</taxon>
        <taxon>Dikarya</taxon>
        <taxon>Ascomycota</taxon>
        <taxon>Saccharomycotina</taxon>
        <taxon>Saccharomycetes</taxon>
        <taxon>Phaffomycetales</taxon>
        <taxon>Wickerhamomycetaceae</taxon>
        <taxon>Wickerhamomyces</taxon>
    </lineage>
</organism>
<keyword evidence="15" id="KW-1185">Reference proteome</keyword>
<evidence type="ECO:0000256" key="3">
    <source>
        <dbReference type="ARBA" id="ARBA00008392"/>
    </source>
</evidence>
<sequence>MSSFNLQTLIRPNILSLKPYRCARDDFTEGILLDANENSYGPSLTELNEFEQQLDLHRYPDPHQIALKQLICDFRNGEGNPEQSKSLDLPLTPANICLGVGSDESIDALIRTICQPGKDKLLICPPTYGMYTISSQINDIEVVKVPLNLSNFELQPEQIIDKITNDPTIKLIYITTPGNPTGKLIPWLQIKTILETPNWNGIVIADEAYIDFTAIGSSVCTLVNKYPNLVTMQTLSKSFGLASIRLGITYSCVELSTVLNSLKAPYNISSGTAEIAKRAVSKEGVKLMRENCAKLCENRKSLIDSLLKFEEVEGLIGGGQDANFILIKIVDKRTGEADTKLALKIYETMATLKGVVVRFRGMELGCDGGLRITVGNEDENKVLLKQFEEVLNEQK</sequence>
<keyword evidence="9" id="KW-0368">Histidine biosynthesis</keyword>
<evidence type="ECO:0000256" key="1">
    <source>
        <dbReference type="ARBA" id="ARBA00001933"/>
    </source>
</evidence>
<dbReference type="CDD" id="cd00609">
    <property type="entry name" value="AAT_like"/>
    <property type="match status" value="1"/>
</dbReference>
<evidence type="ECO:0000256" key="9">
    <source>
        <dbReference type="ARBA" id="ARBA00023102"/>
    </source>
</evidence>
<feature type="domain" description="Aminotransferase class I/classII large" evidence="13">
    <location>
        <begin position="29"/>
        <end position="385"/>
    </location>
</feature>
<comment type="pathway">
    <text evidence="2">Amino-acid biosynthesis; L-histidine biosynthesis; L-histidine from 5-phospho-alpha-D-ribose 1-diphosphate: step 7/9.</text>
</comment>
<comment type="catalytic activity">
    <reaction evidence="11">
        <text>L-histidinol phosphate + 2-oxoglutarate = 3-(imidazol-4-yl)-2-oxopropyl phosphate + L-glutamate</text>
        <dbReference type="Rhea" id="RHEA:23744"/>
        <dbReference type="ChEBI" id="CHEBI:16810"/>
        <dbReference type="ChEBI" id="CHEBI:29985"/>
        <dbReference type="ChEBI" id="CHEBI:57766"/>
        <dbReference type="ChEBI" id="CHEBI:57980"/>
        <dbReference type="EC" id="2.6.1.9"/>
    </reaction>
</comment>
<dbReference type="InterPro" id="IPR004839">
    <property type="entry name" value="Aminotransferase_I/II_large"/>
</dbReference>
<evidence type="ECO:0000256" key="8">
    <source>
        <dbReference type="ARBA" id="ARBA00022898"/>
    </source>
</evidence>
<dbReference type="GO" id="GO:0000105">
    <property type="term" value="P:L-histidine biosynthetic process"/>
    <property type="evidence" value="ECO:0007669"/>
    <property type="project" value="UniProtKB-KW"/>
</dbReference>
<dbReference type="GO" id="GO:0004400">
    <property type="term" value="F:histidinol-phosphate transaminase activity"/>
    <property type="evidence" value="ECO:0007669"/>
    <property type="project" value="UniProtKB-EC"/>
</dbReference>
<proteinExistence type="inferred from homology"/>
<evidence type="ECO:0000259" key="13">
    <source>
        <dbReference type="Pfam" id="PF00155"/>
    </source>
</evidence>
<keyword evidence="8 12" id="KW-0663">Pyridoxal phosphate</keyword>
<dbReference type="EC" id="2.6.1.9" evidence="4"/>
<dbReference type="OrthoDB" id="2015537at2759"/>
<dbReference type="InterPro" id="IPR001917">
    <property type="entry name" value="Aminotrans_II_pyridoxalP_BS"/>
</dbReference>
<dbReference type="Gene3D" id="3.40.640.10">
    <property type="entry name" value="Type I PLP-dependent aspartate aminotransferase-like (Major domain)"/>
    <property type="match status" value="1"/>
</dbReference>
<evidence type="ECO:0000256" key="4">
    <source>
        <dbReference type="ARBA" id="ARBA00012748"/>
    </source>
</evidence>
<comment type="similarity">
    <text evidence="3 12">Belongs to the class-II pyridoxal-phosphate-dependent aminotransferase family.</text>
</comment>
<dbReference type="Proteomes" id="UP000774326">
    <property type="component" value="Unassembled WGS sequence"/>
</dbReference>
<dbReference type="AlphaFoldDB" id="A0A9P8Q2X5"/>
<gene>
    <name evidence="14" type="ORF">WICPIJ_005776</name>
</gene>
<comment type="cofactor">
    <cofactor evidence="1 12">
        <name>pyridoxal 5'-phosphate</name>
        <dbReference type="ChEBI" id="CHEBI:597326"/>
    </cofactor>
</comment>
<comment type="caution">
    <text evidence="14">The sequence shown here is derived from an EMBL/GenBank/DDBJ whole genome shotgun (WGS) entry which is preliminary data.</text>
</comment>
<dbReference type="GO" id="GO:0030170">
    <property type="term" value="F:pyridoxal phosphate binding"/>
    <property type="evidence" value="ECO:0007669"/>
    <property type="project" value="InterPro"/>
</dbReference>
<evidence type="ECO:0000256" key="2">
    <source>
        <dbReference type="ARBA" id="ARBA00005011"/>
    </source>
</evidence>
<dbReference type="InterPro" id="IPR015424">
    <property type="entry name" value="PyrdxlP-dep_Trfase"/>
</dbReference>
<dbReference type="PANTHER" id="PTHR42885">
    <property type="entry name" value="HISTIDINOL-PHOSPHATE AMINOTRANSFERASE-RELATED"/>
    <property type="match status" value="1"/>
</dbReference>
<keyword evidence="5" id="KW-0032">Aminotransferase</keyword>
<evidence type="ECO:0000256" key="11">
    <source>
        <dbReference type="ARBA" id="ARBA00047481"/>
    </source>
</evidence>
<evidence type="ECO:0000256" key="7">
    <source>
        <dbReference type="ARBA" id="ARBA00022679"/>
    </source>
</evidence>
<dbReference type="PANTHER" id="PTHR42885:SF2">
    <property type="entry name" value="HISTIDINOL-PHOSPHATE AMINOTRANSFERASE"/>
    <property type="match status" value="1"/>
</dbReference>
<dbReference type="SUPFAM" id="SSF53383">
    <property type="entry name" value="PLP-dependent transferases"/>
    <property type="match status" value="1"/>
</dbReference>
<evidence type="ECO:0000313" key="15">
    <source>
        <dbReference type="Proteomes" id="UP000774326"/>
    </source>
</evidence>
<dbReference type="InterPro" id="IPR005861">
    <property type="entry name" value="HisP_aminotrans"/>
</dbReference>
<dbReference type="NCBIfam" id="TIGR01141">
    <property type="entry name" value="hisC"/>
    <property type="match status" value="1"/>
</dbReference>
<evidence type="ECO:0000313" key="14">
    <source>
        <dbReference type="EMBL" id="KAH3683248.1"/>
    </source>
</evidence>
<reference evidence="14" key="2">
    <citation type="submission" date="2021-01" db="EMBL/GenBank/DDBJ databases">
        <authorList>
            <person name="Schikora-Tamarit M.A."/>
        </authorList>
    </citation>
    <scope>NUCLEOTIDE SEQUENCE</scope>
    <source>
        <strain evidence="14">CBS2887</strain>
    </source>
</reference>
<accession>A0A9P8Q2X5</accession>
<name>A0A9P8Q2X5_WICPI</name>
<dbReference type="Gene3D" id="3.90.1150.10">
    <property type="entry name" value="Aspartate Aminotransferase, domain 1"/>
    <property type="match status" value="1"/>
</dbReference>
<dbReference type="Pfam" id="PF00155">
    <property type="entry name" value="Aminotran_1_2"/>
    <property type="match status" value="1"/>
</dbReference>
<dbReference type="PROSITE" id="PS00599">
    <property type="entry name" value="AA_TRANSFER_CLASS_2"/>
    <property type="match status" value="1"/>
</dbReference>
<evidence type="ECO:0000256" key="6">
    <source>
        <dbReference type="ARBA" id="ARBA00022605"/>
    </source>
</evidence>